<dbReference type="SMART" id="SM00324">
    <property type="entry name" value="RhoGAP"/>
    <property type="match status" value="1"/>
</dbReference>
<dbReference type="Pfam" id="PF00620">
    <property type="entry name" value="RhoGAP"/>
    <property type="match status" value="1"/>
</dbReference>
<feature type="region of interest" description="Disordered" evidence="2">
    <location>
        <begin position="492"/>
        <end position="610"/>
    </location>
</feature>
<dbReference type="AlphaFoldDB" id="A0A7R9A6C1"/>
<feature type="compositionally biased region" description="Basic residues" evidence="2">
    <location>
        <begin position="564"/>
        <end position="573"/>
    </location>
</feature>
<organism evidence="5">
    <name type="scientific">Darwinula stevensoni</name>
    <dbReference type="NCBI Taxonomy" id="69355"/>
    <lineage>
        <taxon>Eukaryota</taxon>
        <taxon>Metazoa</taxon>
        <taxon>Ecdysozoa</taxon>
        <taxon>Arthropoda</taxon>
        <taxon>Crustacea</taxon>
        <taxon>Oligostraca</taxon>
        <taxon>Ostracoda</taxon>
        <taxon>Podocopa</taxon>
        <taxon>Podocopida</taxon>
        <taxon>Darwinulocopina</taxon>
        <taxon>Darwinuloidea</taxon>
        <taxon>Darwinulidae</taxon>
        <taxon>Darwinula</taxon>
    </lineage>
</organism>
<dbReference type="GO" id="GO:0007165">
    <property type="term" value="P:signal transduction"/>
    <property type="evidence" value="ECO:0007669"/>
    <property type="project" value="InterPro"/>
</dbReference>
<evidence type="ECO:0000256" key="1">
    <source>
        <dbReference type="ARBA" id="ARBA00022468"/>
    </source>
</evidence>
<evidence type="ECO:0000313" key="5">
    <source>
        <dbReference type="EMBL" id="CAD7244543.1"/>
    </source>
</evidence>
<dbReference type="InterPro" id="IPR037863">
    <property type="entry name" value="RHOGAP6/36"/>
</dbReference>
<dbReference type="GO" id="GO:0005096">
    <property type="term" value="F:GTPase activator activity"/>
    <property type="evidence" value="ECO:0007669"/>
    <property type="project" value="UniProtKB-KW"/>
</dbReference>
<dbReference type="InterPro" id="IPR008936">
    <property type="entry name" value="Rho_GTPase_activation_prot"/>
</dbReference>
<gene>
    <name evidence="5" type="ORF">DSTB1V02_LOCUS4437</name>
</gene>
<dbReference type="InterPro" id="IPR000198">
    <property type="entry name" value="RhoGAP_dom"/>
</dbReference>
<keyword evidence="3" id="KW-1133">Transmembrane helix</keyword>
<keyword evidence="3" id="KW-0812">Transmembrane</keyword>
<feature type="region of interest" description="Disordered" evidence="2">
    <location>
        <begin position="765"/>
        <end position="846"/>
    </location>
</feature>
<keyword evidence="3" id="KW-0472">Membrane</keyword>
<dbReference type="PANTHER" id="PTHR12635:SF7">
    <property type="entry name" value="RHO GTPASE ACTIVATING PROTEIN 6-RELATED"/>
    <property type="match status" value="1"/>
</dbReference>
<keyword evidence="1" id="KW-0343">GTPase activation</keyword>
<evidence type="ECO:0000313" key="6">
    <source>
        <dbReference type="Proteomes" id="UP000677054"/>
    </source>
</evidence>
<feature type="region of interest" description="Disordered" evidence="2">
    <location>
        <begin position="163"/>
        <end position="189"/>
    </location>
</feature>
<feature type="compositionally biased region" description="Polar residues" evidence="2">
    <location>
        <begin position="706"/>
        <end position="726"/>
    </location>
</feature>
<dbReference type="Proteomes" id="UP000677054">
    <property type="component" value="Unassembled WGS sequence"/>
</dbReference>
<evidence type="ECO:0000256" key="3">
    <source>
        <dbReference type="SAM" id="Phobius"/>
    </source>
</evidence>
<name>A0A7R9A6C1_9CRUS</name>
<protein>
    <recommendedName>
        <fullName evidence="4">Rho-GAP domain-containing protein</fullName>
    </recommendedName>
</protein>
<dbReference type="Gene3D" id="1.10.555.10">
    <property type="entry name" value="Rho GTPase activation protein"/>
    <property type="match status" value="1"/>
</dbReference>
<feature type="domain" description="Rho-GAP" evidence="4">
    <location>
        <begin position="166"/>
        <end position="388"/>
    </location>
</feature>
<proteinExistence type="predicted"/>
<dbReference type="PROSITE" id="PS50238">
    <property type="entry name" value="RHOGAP"/>
    <property type="match status" value="1"/>
</dbReference>
<dbReference type="EMBL" id="LR900173">
    <property type="protein sequence ID" value="CAD7244543.1"/>
    <property type="molecule type" value="Genomic_DNA"/>
</dbReference>
<dbReference type="PANTHER" id="PTHR12635">
    <property type="entry name" value="RHO-GTPASE-ACTIVATING PROTEIN 6 FAMILY MEMBER"/>
    <property type="match status" value="1"/>
</dbReference>
<feature type="compositionally biased region" description="Polar residues" evidence="2">
    <location>
        <begin position="783"/>
        <end position="792"/>
    </location>
</feature>
<evidence type="ECO:0000259" key="4">
    <source>
        <dbReference type="PROSITE" id="PS50238"/>
    </source>
</evidence>
<sequence>MRDAAVSSTPTEARDSRWNFGDSRLLWNAPGGDHLSCLGFNQFAAAGENRTRLRHLAQGFARVKRRGSEEGIRFAVGFVVGLALGFAVGFVVGLALGFAMDDVSEIVLCVISKDGKAMVRSLRIDDRPVGSGIVFGIPLKRCLENDRRKRIAAASPFRESNESRCSKLSESDAGSYEEGGGSESQDGGPEVPLLVSVCLKHLEANGLHTLGIFRVSSSRKRVRQLREDFDGGAEVALDETQCPHDVATLLKEFLRDLPEPLLTKDLYKPFIATQKLNHRSDQVKAMRLLVSLLPPSNRDTLWVLLNFLANVAANAEDHRTRTGDWVTGNKMDSNNLATVMTPNILPTPESLAKKGQPLTSVSGAMNAAERCDAINTVNQMIQLNKELFVVRPRVQHRLVHEGPRECGIYEFRVTVGLKKLQAGEKTLVPTSLLDQVCLRLLEKEPAALEYIMRKKAGILDEIEIDLDTSSSQMEASGELVAYHRLAELDLNRTSSSGDVDGRRYMKREEILHEGAGTGGRRVSRSSEDTSTTSTSGWFRKREKSSSRELGPECDQNPQQSKGNWFRRGHRRRERERSKTQGDIQFAFPGPDSDLKNGEPTKSPSEGEIYDPHSQVRPLLLGWELERERDLRLAVPEQDISRRMSSPDGGTSAAIITASLRIPVPLSRQHASAYTLEDHDIPFIEDEVRVGSLKDVPVFTPLQKSASAIAPQMQSRDSAFSTGSSDSAIRGASSEVSTPSSPEAPMRRDSLSKSATLGSFVVSVKPGGIEVTPTPRKGQERRTSASADNTPAKSSRSRSSRRDSAGRGRRPSADGSSSSTGSTASASGKWKRWEIIASDPKSRKSHA</sequence>
<feature type="region of interest" description="Disordered" evidence="2">
    <location>
        <begin position="706"/>
        <end position="752"/>
    </location>
</feature>
<evidence type="ECO:0000256" key="2">
    <source>
        <dbReference type="SAM" id="MobiDB-lite"/>
    </source>
</evidence>
<dbReference type="OrthoDB" id="6381823at2759"/>
<reference evidence="5" key="1">
    <citation type="submission" date="2020-11" db="EMBL/GenBank/DDBJ databases">
        <authorList>
            <person name="Tran Van P."/>
        </authorList>
    </citation>
    <scope>NUCLEOTIDE SEQUENCE</scope>
</reference>
<accession>A0A7R9A6C1</accession>
<feature type="transmembrane region" description="Helical" evidence="3">
    <location>
        <begin position="74"/>
        <end position="100"/>
    </location>
</feature>
<feature type="compositionally biased region" description="Low complexity" evidence="2">
    <location>
        <begin position="812"/>
        <end position="827"/>
    </location>
</feature>
<keyword evidence="6" id="KW-1185">Reference proteome</keyword>
<dbReference type="SUPFAM" id="SSF48350">
    <property type="entry name" value="GTPase activation domain, GAP"/>
    <property type="match status" value="1"/>
</dbReference>
<dbReference type="EMBL" id="CAJPEV010000656">
    <property type="protein sequence ID" value="CAG0887320.1"/>
    <property type="molecule type" value="Genomic_DNA"/>
</dbReference>
<feature type="compositionally biased region" description="Basic and acidic residues" evidence="2">
    <location>
        <begin position="499"/>
        <end position="512"/>
    </location>
</feature>